<evidence type="ECO:0000256" key="1">
    <source>
        <dbReference type="SAM" id="SignalP"/>
    </source>
</evidence>
<dbReference type="InterPro" id="IPR011990">
    <property type="entry name" value="TPR-like_helical_dom_sf"/>
</dbReference>
<feature type="signal peptide" evidence="1">
    <location>
        <begin position="1"/>
        <end position="22"/>
    </location>
</feature>
<dbReference type="InterPro" id="IPR006597">
    <property type="entry name" value="Sel1-like"/>
</dbReference>
<sequence>MKRLFVISSVMACLAAAAPASSLQEAMDMYAAGDPAGAAAAYSELAHGGNARAQFNLALMFYAGQGVPQNYSDAFVWAWRAKLQGVQQAEVLIGRVVDSISRDERTALVDVLSAELAPKIAQGDAKAMLAMSIIQSDLLPRPDLVQTYVWQSLSVVAGLDAAATLRDETFRGLSARDQVKAQTEARVAFDNWCETATVPQPACRVIR</sequence>
<dbReference type="Gene3D" id="1.25.40.10">
    <property type="entry name" value="Tetratricopeptide repeat domain"/>
    <property type="match status" value="1"/>
</dbReference>
<dbReference type="SMART" id="SM00671">
    <property type="entry name" value="SEL1"/>
    <property type="match status" value="1"/>
</dbReference>
<dbReference type="SUPFAM" id="SSF81901">
    <property type="entry name" value="HCP-like"/>
    <property type="match status" value="1"/>
</dbReference>
<reference evidence="2 3" key="1">
    <citation type="submission" date="2016-12" db="EMBL/GenBank/DDBJ databases">
        <title>The draft genome sequence of HSLHS2.</title>
        <authorList>
            <person name="Hu D."/>
            <person name="Wang L."/>
            <person name="Shao Z."/>
        </authorList>
    </citation>
    <scope>NUCLEOTIDE SEQUENCE [LARGE SCALE GENOMIC DNA]</scope>
    <source>
        <strain evidence="2">MCCC 1A06712</strain>
    </source>
</reference>
<evidence type="ECO:0000313" key="3">
    <source>
        <dbReference type="Proteomes" id="UP000194664"/>
    </source>
</evidence>
<dbReference type="EMBL" id="MSPP01000001">
    <property type="protein sequence ID" value="OUD10205.1"/>
    <property type="molecule type" value="Genomic_DNA"/>
</dbReference>
<protein>
    <recommendedName>
        <fullName evidence="4">Sel1 repeat family protein</fullName>
    </recommendedName>
</protein>
<evidence type="ECO:0008006" key="4">
    <source>
        <dbReference type="Google" id="ProtNLM"/>
    </source>
</evidence>
<gene>
    <name evidence="2" type="ORF">BVC71_01430</name>
</gene>
<comment type="caution">
    <text evidence="2">The sequence shown here is derived from an EMBL/GenBank/DDBJ whole genome shotgun (WGS) entry which is preliminary data.</text>
</comment>
<keyword evidence="3" id="KW-1185">Reference proteome</keyword>
<evidence type="ECO:0000313" key="2">
    <source>
        <dbReference type="EMBL" id="OUD10205.1"/>
    </source>
</evidence>
<dbReference type="OrthoDB" id="7330531at2"/>
<proteinExistence type="predicted"/>
<dbReference type="Proteomes" id="UP000194664">
    <property type="component" value="Unassembled WGS sequence"/>
</dbReference>
<dbReference type="AlphaFoldDB" id="A0A251X1D1"/>
<accession>A0A251X1D1</accession>
<name>A0A251X1D1_9RHOB</name>
<feature type="chain" id="PRO_5012128897" description="Sel1 repeat family protein" evidence="1">
    <location>
        <begin position="23"/>
        <end position="207"/>
    </location>
</feature>
<organism evidence="2 3">
    <name type="scientific">Marivivens niveibacter</name>
    <dbReference type="NCBI Taxonomy" id="1930667"/>
    <lineage>
        <taxon>Bacteria</taxon>
        <taxon>Pseudomonadati</taxon>
        <taxon>Pseudomonadota</taxon>
        <taxon>Alphaproteobacteria</taxon>
        <taxon>Rhodobacterales</taxon>
        <taxon>Paracoccaceae</taxon>
        <taxon>Marivivens group</taxon>
        <taxon>Marivivens</taxon>
    </lineage>
</organism>
<dbReference type="RefSeq" id="WP_086449854.1">
    <property type="nucleotide sequence ID" value="NZ_MSPP01000001.1"/>
</dbReference>
<keyword evidence="1" id="KW-0732">Signal</keyword>